<accession>A0ABV0AC10</accession>
<dbReference type="Gene3D" id="2.60.120.1130">
    <property type="match status" value="1"/>
</dbReference>
<keyword evidence="1" id="KW-0732">Signal</keyword>
<dbReference type="EMBL" id="JAZHYP010000007">
    <property type="protein sequence ID" value="MEN3324642.1"/>
    <property type="molecule type" value="Genomic_DNA"/>
</dbReference>
<evidence type="ECO:0000313" key="4">
    <source>
        <dbReference type="Proteomes" id="UP001416393"/>
    </source>
</evidence>
<feature type="signal peptide" evidence="1">
    <location>
        <begin position="1"/>
        <end position="18"/>
    </location>
</feature>
<sequence length="665" mass="76697">MKITAFLLSICFCTSMFAQNFSFGKVSKEELEEKFNPLDSSANATYLYKYRRTYMEYRQEEGFSLVTEIQERIKIYSQEGFDYATKEISLHKQNNDEEEVNSLKGYTYNLVNGKEEETKLEKEGIFNTEKSKYINETKFTMPNIKEGSVIEYKYKIVSPFYWNVDDFEFQHDIPVKNVEALFEVPEYFNFKPVSKGFIPMNPIHEAKRGVIRFTGKERGQMSQTEFYSSELIYTNNTTKFMLSNIPALKDEPYVNNIENYRSAIKYELSYTNFPDSPLKYFSTTWEDVVKTIYDSSNFGKELDADRYYNDDIDALIATVSEPIKKVALIYNHVKSKIKWNGYYGKFTDEGVKRAYLINEGNVAEINLMLTSMLRYAGLSANPVLVSTRQNGIPLFPTIDGYNYVISAIELPEGTMLLDATSNYGEPNILPLRTLNWEGRIIRKDKSSSTINLYPKDISKNSSTMLVNLSGSGNLDGNVRTIKTSYQAMKYREDYIGTDKDNFLEKLENRYSGMEISDFEVKNDTDVSKPVMESFKFTLESQADIIGDKMYFSPLFFLKTKESPFKLEKREFPVDFGYPLNNRYMVTVNLPEGYKVESIPEPFALGLPDNLGSYKYNIIERGSTIQLIVEAEINQPVISSLYYDALKAYFSKIIELEGGQIVLTKV</sequence>
<feature type="domain" description="DUF3857" evidence="2">
    <location>
        <begin position="66"/>
        <end position="196"/>
    </location>
</feature>
<dbReference type="Proteomes" id="UP001416393">
    <property type="component" value="Unassembled WGS sequence"/>
</dbReference>
<dbReference type="Gene3D" id="2.60.40.3140">
    <property type="match status" value="1"/>
</dbReference>
<organism evidence="3 4">
    <name type="scientific">Mariniflexile soesokkakense</name>
    <dbReference type="NCBI Taxonomy" id="1343160"/>
    <lineage>
        <taxon>Bacteria</taxon>
        <taxon>Pseudomonadati</taxon>
        <taxon>Bacteroidota</taxon>
        <taxon>Flavobacteriia</taxon>
        <taxon>Flavobacteriales</taxon>
        <taxon>Flavobacteriaceae</taxon>
        <taxon>Mariniflexile</taxon>
    </lineage>
</organism>
<reference evidence="3 4" key="1">
    <citation type="submission" date="2024-01" db="EMBL/GenBank/DDBJ databases">
        <title>Mariniflexile litorale sp. nov., isolated from the shallow sediments of the Sea of Japan.</title>
        <authorList>
            <person name="Romanenko L."/>
            <person name="Bystritskaya E."/>
            <person name="Isaeva M."/>
        </authorList>
    </citation>
    <scope>NUCLEOTIDE SEQUENCE [LARGE SCALE GENOMIC DNA]</scope>
    <source>
        <strain evidence="3 4">KCTC 32427</strain>
    </source>
</reference>
<dbReference type="Gene3D" id="3.10.620.30">
    <property type="match status" value="1"/>
</dbReference>
<feature type="chain" id="PRO_5046946462" evidence="1">
    <location>
        <begin position="19"/>
        <end position="665"/>
    </location>
</feature>
<proteinExistence type="predicted"/>
<dbReference type="RefSeq" id="WP_346242443.1">
    <property type="nucleotide sequence ID" value="NZ_JAZHYP010000007.1"/>
</dbReference>
<evidence type="ECO:0000259" key="2">
    <source>
        <dbReference type="Pfam" id="PF12969"/>
    </source>
</evidence>
<name>A0ABV0AC10_9FLAO</name>
<evidence type="ECO:0000256" key="1">
    <source>
        <dbReference type="SAM" id="SignalP"/>
    </source>
</evidence>
<evidence type="ECO:0000313" key="3">
    <source>
        <dbReference type="EMBL" id="MEN3324642.1"/>
    </source>
</evidence>
<keyword evidence="4" id="KW-1185">Reference proteome</keyword>
<gene>
    <name evidence="3" type="ORF">VP395_12950</name>
</gene>
<dbReference type="InterPro" id="IPR024618">
    <property type="entry name" value="DUF3857"/>
</dbReference>
<comment type="caution">
    <text evidence="3">The sequence shown here is derived from an EMBL/GenBank/DDBJ whole genome shotgun (WGS) entry which is preliminary data.</text>
</comment>
<dbReference type="Pfam" id="PF12969">
    <property type="entry name" value="DUF3857"/>
    <property type="match status" value="1"/>
</dbReference>
<protein>
    <submittedName>
        <fullName evidence="3">DUF3857 domain-containing protein</fullName>
    </submittedName>
</protein>